<proteinExistence type="predicted"/>
<dbReference type="SUPFAM" id="SSF56784">
    <property type="entry name" value="HAD-like"/>
    <property type="match status" value="1"/>
</dbReference>
<dbReference type="InterPro" id="IPR051806">
    <property type="entry name" value="HAD-like_SPP"/>
</dbReference>
<accession>A0A150WW05</accession>
<evidence type="ECO:0000313" key="1">
    <source>
        <dbReference type="EMBL" id="KYG70641.1"/>
    </source>
</evidence>
<evidence type="ECO:0000313" key="2">
    <source>
        <dbReference type="Proteomes" id="UP000075391"/>
    </source>
</evidence>
<dbReference type="InterPro" id="IPR041492">
    <property type="entry name" value="HAD_2"/>
</dbReference>
<dbReference type="AlphaFoldDB" id="A0A150WW05"/>
<dbReference type="CDD" id="cd07505">
    <property type="entry name" value="HAD_BPGM-like"/>
    <property type="match status" value="1"/>
</dbReference>
<dbReference type="InterPro" id="IPR036412">
    <property type="entry name" value="HAD-like_sf"/>
</dbReference>
<dbReference type="InterPro" id="IPR023214">
    <property type="entry name" value="HAD_sf"/>
</dbReference>
<organism evidence="1 2">
    <name type="scientific">Bdellovibrio bacteriovorus</name>
    <dbReference type="NCBI Taxonomy" id="959"/>
    <lineage>
        <taxon>Bacteria</taxon>
        <taxon>Pseudomonadati</taxon>
        <taxon>Bdellovibrionota</taxon>
        <taxon>Bdellovibrionia</taxon>
        <taxon>Bdellovibrionales</taxon>
        <taxon>Pseudobdellovibrionaceae</taxon>
        <taxon>Bdellovibrio</taxon>
    </lineage>
</organism>
<dbReference type="PANTHER" id="PTHR43481">
    <property type="entry name" value="FRUCTOSE-1-PHOSPHATE PHOSPHATASE"/>
    <property type="match status" value="1"/>
</dbReference>
<dbReference type="OrthoDB" id="5291726at2"/>
<dbReference type="PANTHER" id="PTHR43481:SF4">
    <property type="entry name" value="GLYCEROL-1-PHOSPHATE PHOSPHOHYDROLASE 1-RELATED"/>
    <property type="match status" value="1"/>
</dbReference>
<dbReference type="Proteomes" id="UP000075391">
    <property type="component" value="Unassembled WGS sequence"/>
</dbReference>
<dbReference type="NCBIfam" id="TIGR01509">
    <property type="entry name" value="HAD-SF-IA-v3"/>
    <property type="match status" value="1"/>
</dbReference>
<dbReference type="SFLD" id="SFLDG01135">
    <property type="entry name" value="C1.5.6:_HAD__Beta-PGM__Phospha"/>
    <property type="match status" value="1"/>
</dbReference>
<dbReference type="InterPro" id="IPR023198">
    <property type="entry name" value="PGP-like_dom2"/>
</dbReference>
<sequence length="202" mass="22857">MLKTFFPDRDHKALLFDFDGTVADTMGAHLKAWNIGLASYNLTLSKEQHQAWAGRPTRKIVEMLNEMHKVQIPADAFLKEKEVHYFSAISEIKEIKAVMDVIKHYHGNLPMAIVTGSRRHPVETTLKHLGITKYFDQLICAEDYQNGKPAPDCFLLGAEKLGIAPSDCLVFEDAHLGIEAARNAQMDCLKVDEYQKLVLVKY</sequence>
<dbReference type="SFLD" id="SFLDG01129">
    <property type="entry name" value="C1.5:_HAD__Beta-PGM__Phosphata"/>
    <property type="match status" value="1"/>
</dbReference>
<dbReference type="GO" id="GO:0050308">
    <property type="term" value="F:sugar-phosphatase activity"/>
    <property type="evidence" value="ECO:0007669"/>
    <property type="project" value="TreeGrafter"/>
</dbReference>
<dbReference type="SFLD" id="SFLDS00003">
    <property type="entry name" value="Haloacid_Dehalogenase"/>
    <property type="match status" value="1"/>
</dbReference>
<protein>
    <submittedName>
        <fullName evidence="1">Phosphatase</fullName>
    </submittedName>
</protein>
<name>A0A150WW05_BDEBC</name>
<dbReference type="Gene3D" id="3.40.50.1000">
    <property type="entry name" value="HAD superfamily/HAD-like"/>
    <property type="match status" value="1"/>
</dbReference>
<comment type="caution">
    <text evidence="1">The sequence shown here is derived from an EMBL/GenBank/DDBJ whole genome shotgun (WGS) entry which is preliminary data.</text>
</comment>
<dbReference type="InterPro" id="IPR006439">
    <property type="entry name" value="HAD-SF_hydro_IA"/>
</dbReference>
<reference evidence="1 2" key="1">
    <citation type="submission" date="2016-03" db="EMBL/GenBank/DDBJ databases">
        <authorList>
            <person name="Ploux O."/>
        </authorList>
    </citation>
    <scope>NUCLEOTIDE SEQUENCE [LARGE SCALE GENOMIC DNA]</scope>
    <source>
        <strain evidence="1 2">BER2</strain>
    </source>
</reference>
<dbReference type="Gene3D" id="1.10.150.240">
    <property type="entry name" value="Putative phosphatase, domain 2"/>
    <property type="match status" value="1"/>
</dbReference>
<dbReference type="Pfam" id="PF13419">
    <property type="entry name" value="HAD_2"/>
    <property type="match status" value="1"/>
</dbReference>
<dbReference type="RefSeq" id="WP_063242415.1">
    <property type="nucleotide sequence ID" value="NZ_LUKF01000001.1"/>
</dbReference>
<gene>
    <name evidence="1" type="ORF">AZI85_01515</name>
</gene>
<dbReference type="EMBL" id="LUKF01000001">
    <property type="protein sequence ID" value="KYG70641.1"/>
    <property type="molecule type" value="Genomic_DNA"/>
</dbReference>